<dbReference type="InterPro" id="IPR001910">
    <property type="entry name" value="Inosine/uridine_hydrolase_dom"/>
</dbReference>
<dbReference type="Pfam" id="PF01156">
    <property type="entry name" value="IU_nuc_hydro"/>
    <property type="match status" value="1"/>
</dbReference>
<evidence type="ECO:0000256" key="1">
    <source>
        <dbReference type="ARBA" id="ARBA00022801"/>
    </source>
</evidence>
<dbReference type="Gene3D" id="3.90.245.10">
    <property type="entry name" value="Ribonucleoside hydrolase-like"/>
    <property type="match status" value="1"/>
</dbReference>
<proteinExistence type="predicted"/>
<dbReference type="GO" id="GO:0006152">
    <property type="term" value="P:purine nucleoside catabolic process"/>
    <property type="evidence" value="ECO:0007669"/>
    <property type="project" value="TreeGrafter"/>
</dbReference>
<evidence type="ECO:0000256" key="2">
    <source>
        <dbReference type="ARBA" id="ARBA00023295"/>
    </source>
</evidence>
<keyword evidence="5" id="KW-1185">Reference proteome</keyword>
<accession>A0A841DNC7</accession>
<dbReference type="PANTHER" id="PTHR12304:SF4">
    <property type="entry name" value="URIDINE NUCLEOSIDASE"/>
    <property type="match status" value="1"/>
</dbReference>
<dbReference type="InterPro" id="IPR023186">
    <property type="entry name" value="IUNH"/>
</dbReference>
<dbReference type="EC" id="3.2.2.1" evidence="4"/>
<organism evidence="4 5">
    <name type="scientific">Kribbella solani</name>
    <dbReference type="NCBI Taxonomy" id="236067"/>
    <lineage>
        <taxon>Bacteria</taxon>
        <taxon>Bacillati</taxon>
        <taxon>Actinomycetota</taxon>
        <taxon>Actinomycetes</taxon>
        <taxon>Propionibacteriales</taxon>
        <taxon>Kribbellaceae</taxon>
        <taxon>Kribbella</taxon>
    </lineage>
</organism>
<comment type="caution">
    <text evidence="4">The sequence shown here is derived from an EMBL/GenBank/DDBJ whole genome shotgun (WGS) entry which is preliminary data.</text>
</comment>
<dbReference type="Proteomes" id="UP000558997">
    <property type="component" value="Unassembled WGS sequence"/>
</dbReference>
<evidence type="ECO:0000313" key="5">
    <source>
        <dbReference type="Proteomes" id="UP000558997"/>
    </source>
</evidence>
<gene>
    <name evidence="4" type="ORF">HDA44_000309</name>
</gene>
<evidence type="ECO:0000313" key="4">
    <source>
        <dbReference type="EMBL" id="MBB5976968.1"/>
    </source>
</evidence>
<keyword evidence="2 4" id="KW-0326">Glycosidase</keyword>
<feature type="domain" description="Inosine/uridine-preferring nucleoside hydrolase" evidence="3">
    <location>
        <begin position="4"/>
        <end position="279"/>
    </location>
</feature>
<dbReference type="InterPro" id="IPR036452">
    <property type="entry name" value="Ribo_hydro-like"/>
</dbReference>
<dbReference type="GO" id="GO:0005829">
    <property type="term" value="C:cytosol"/>
    <property type="evidence" value="ECO:0007669"/>
    <property type="project" value="TreeGrafter"/>
</dbReference>
<keyword evidence="1 4" id="KW-0378">Hydrolase</keyword>
<dbReference type="EMBL" id="JACHNF010000001">
    <property type="protein sequence ID" value="MBB5976968.1"/>
    <property type="molecule type" value="Genomic_DNA"/>
</dbReference>
<dbReference type="SUPFAM" id="SSF53590">
    <property type="entry name" value="Nucleoside hydrolase"/>
    <property type="match status" value="1"/>
</dbReference>
<dbReference type="PANTHER" id="PTHR12304">
    <property type="entry name" value="INOSINE-URIDINE PREFERRING NUCLEOSIDE HYDROLASE"/>
    <property type="match status" value="1"/>
</dbReference>
<dbReference type="AlphaFoldDB" id="A0A841DNC7"/>
<dbReference type="GO" id="GO:0008477">
    <property type="term" value="F:purine nucleosidase activity"/>
    <property type="evidence" value="ECO:0007669"/>
    <property type="project" value="UniProtKB-EC"/>
</dbReference>
<reference evidence="4 5" key="1">
    <citation type="submission" date="2020-08" db="EMBL/GenBank/DDBJ databases">
        <title>Sequencing the genomes of 1000 actinobacteria strains.</title>
        <authorList>
            <person name="Klenk H.-P."/>
        </authorList>
    </citation>
    <scope>NUCLEOTIDE SEQUENCE [LARGE SCALE GENOMIC DNA]</scope>
    <source>
        <strain evidence="4 5">DSM 17294</strain>
    </source>
</reference>
<protein>
    <submittedName>
        <fullName evidence="4">Purine nucleosidase</fullName>
        <ecNumber evidence="4">3.2.2.1</ecNumber>
    </submittedName>
</protein>
<dbReference type="RefSeq" id="WP_184830652.1">
    <property type="nucleotide sequence ID" value="NZ_BAAAVN010000005.1"/>
</dbReference>
<evidence type="ECO:0000259" key="3">
    <source>
        <dbReference type="Pfam" id="PF01156"/>
    </source>
</evidence>
<name>A0A841DNC7_9ACTN</name>
<sequence>MRSIILDTDIGSDVDDAMALAQLMGSPELELVEVHTVYGDTRLRAQLARRYAALAGRDVDVVPGVVEPISGREVWWAGHEGTLHADLDAETISADSAPERLVARLRARPGGLDVAAIGPLTNLAAAFALEPQAAGWIRHLWVMGGGFGAAEDAEHNFRSDDVAAQAVLNAGVPTTITGLEITRQVTIEAARLERIRAAGPLGAALGADIEQWWAFWNETWNVPHDPVALLALSRPELFTFSETGRVTIAIGGEAAGHSTFTPDPTGSVRIVTGVDGEQVAEEITSRIVTAGTAYPARHEGIDDDRA</sequence>